<dbReference type="Proteomes" id="UP000800092">
    <property type="component" value="Unassembled WGS sequence"/>
</dbReference>
<keyword evidence="3" id="KW-1185">Reference proteome</keyword>
<accession>A0A6A6H784</accession>
<gene>
    <name evidence="2" type="ORF">EV356DRAFT_503351</name>
</gene>
<reference evidence="2" key="1">
    <citation type="journal article" date="2020" name="Stud. Mycol.">
        <title>101 Dothideomycetes genomes: a test case for predicting lifestyles and emergence of pathogens.</title>
        <authorList>
            <person name="Haridas S."/>
            <person name="Albert R."/>
            <person name="Binder M."/>
            <person name="Bloem J."/>
            <person name="Labutti K."/>
            <person name="Salamov A."/>
            <person name="Andreopoulos B."/>
            <person name="Baker S."/>
            <person name="Barry K."/>
            <person name="Bills G."/>
            <person name="Bluhm B."/>
            <person name="Cannon C."/>
            <person name="Castanera R."/>
            <person name="Culley D."/>
            <person name="Daum C."/>
            <person name="Ezra D."/>
            <person name="Gonzalez J."/>
            <person name="Henrissat B."/>
            <person name="Kuo A."/>
            <person name="Liang C."/>
            <person name="Lipzen A."/>
            <person name="Lutzoni F."/>
            <person name="Magnuson J."/>
            <person name="Mondo S."/>
            <person name="Nolan M."/>
            <person name="Ohm R."/>
            <person name="Pangilinan J."/>
            <person name="Park H.-J."/>
            <person name="Ramirez L."/>
            <person name="Alfaro M."/>
            <person name="Sun H."/>
            <person name="Tritt A."/>
            <person name="Yoshinaga Y."/>
            <person name="Zwiers L.-H."/>
            <person name="Turgeon B."/>
            <person name="Goodwin S."/>
            <person name="Spatafora J."/>
            <person name="Crous P."/>
            <person name="Grigoriev I."/>
        </authorList>
    </citation>
    <scope>NUCLEOTIDE SEQUENCE</scope>
    <source>
        <strain evidence="2">Tuck. ex Michener</strain>
    </source>
</reference>
<evidence type="ECO:0000313" key="3">
    <source>
        <dbReference type="Proteomes" id="UP000800092"/>
    </source>
</evidence>
<protein>
    <recommendedName>
        <fullName evidence="1">F-box domain-containing protein</fullName>
    </recommendedName>
</protein>
<evidence type="ECO:0000259" key="1">
    <source>
        <dbReference type="Pfam" id="PF12937"/>
    </source>
</evidence>
<name>A0A6A6H784_VIRVR</name>
<dbReference type="AlphaFoldDB" id="A0A6A6H784"/>
<sequence length="510" mass="58962">MHAAWHIYEIRHQIFSSLEPQDFARLARICSTLFTVCTDKLWARIASLKPFLHALPQDFRERPLTKQDVQRLNLYADKIQELDLEKESGRRAIRLKSKGLEQKSLKKWDELWAEIAALRPLSDFLPNVRRVCLYNVTADVIVPLISITGAKLSHLSINIYNPETNGAVCQFLESLADTSRLESVSLHDGLIPPKLIQQAPLKRLRLNHVFLLRSDQRRIPLCLDLLEKSTLERLSFSLPVEWCWPLIDTPKGKYLPRLQKLWLDLKHFEPERCSRCLYTKDLYIKEPGEQTRTHSGRYAPALFLEALDRPELKLLKIELPGDATPKMVRDVVRAARDSCQLNTFEDLTLGRSGWYSQCQECRDTVLPESKPEHVREVLSTLLPMPHLRKLRLSVPLNFVDSLDVAFNCEMANGLPMLETLKLDFRESVPLHHLAAFCSMLPNVTRVSLRKADYTALEEMPREEWACPRVQRLKIMDWDPDEDGEGASREALYRNLQTYFPNTELAKRGPE</sequence>
<dbReference type="Pfam" id="PF12937">
    <property type="entry name" value="F-box-like"/>
    <property type="match status" value="1"/>
</dbReference>
<organism evidence="2 3">
    <name type="scientific">Viridothelium virens</name>
    <name type="common">Speckled blister lichen</name>
    <name type="synonym">Trypethelium virens</name>
    <dbReference type="NCBI Taxonomy" id="1048519"/>
    <lineage>
        <taxon>Eukaryota</taxon>
        <taxon>Fungi</taxon>
        <taxon>Dikarya</taxon>
        <taxon>Ascomycota</taxon>
        <taxon>Pezizomycotina</taxon>
        <taxon>Dothideomycetes</taxon>
        <taxon>Dothideomycetes incertae sedis</taxon>
        <taxon>Trypetheliales</taxon>
        <taxon>Trypetheliaceae</taxon>
        <taxon>Viridothelium</taxon>
    </lineage>
</organism>
<evidence type="ECO:0000313" key="2">
    <source>
        <dbReference type="EMBL" id="KAF2233560.1"/>
    </source>
</evidence>
<dbReference type="EMBL" id="ML991805">
    <property type="protein sequence ID" value="KAF2233560.1"/>
    <property type="molecule type" value="Genomic_DNA"/>
</dbReference>
<feature type="domain" description="F-box" evidence="1">
    <location>
        <begin position="9"/>
        <end position="45"/>
    </location>
</feature>
<proteinExistence type="predicted"/>
<dbReference type="SUPFAM" id="SSF52047">
    <property type="entry name" value="RNI-like"/>
    <property type="match status" value="1"/>
</dbReference>
<dbReference type="InterPro" id="IPR001810">
    <property type="entry name" value="F-box_dom"/>
</dbReference>
<dbReference type="OrthoDB" id="3543113at2759"/>